<dbReference type="Gene3D" id="1.10.287.560">
    <property type="entry name" value="Histidine kinase CheA-like, homodimeric domain"/>
    <property type="match status" value="1"/>
</dbReference>
<dbReference type="SMART" id="SM00260">
    <property type="entry name" value="CheW"/>
    <property type="match status" value="1"/>
</dbReference>
<dbReference type="Gene3D" id="1.20.120.160">
    <property type="entry name" value="HPT domain"/>
    <property type="match status" value="1"/>
</dbReference>
<evidence type="ECO:0000256" key="9">
    <source>
        <dbReference type="ARBA" id="ARBA00022741"/>
    </source>
</evidence>
<dbReference type="Gene3D" id="2.30.30.40">
    <property type="entry name" value="SH3 Domains"/>
    <property type="match status" value="1"/>
</dbReference>
<evidence type="ECO:0000256" key="3">
    <source>
        <dbReference type="ARBA" id="ARBA00012438"/>
    </source>
</evidence>
<dbReference type="Pfam" id="PF01584">
    <property type="entry name" value="CheW"/>
    <property type="match status" value="1"/>
</dbReference>
<evidence type="ECO:0000256" key="10">
    <source>
        <dbReference type="ARBA" id="ARBA00022777"/>
    </source>
</evidence>
<dbReference type="AlphaFoldDB" id="A0A078KIW5"/>
<dbReference type="Pfam" id="PF07194">
    <property type="entry name" value="P2"/>
    <property type="match status" value="1"/>
</dbReference>
<feature type="region of interest" description="Disordered" evidence="15">
    <location>
        <begin position="141"/>
        <end position="170"/>
    </location>
</feature>
<evidence type="ECO:0000259" key="18">
    <source>
        <dbReference type="PROSITE" id="PS50894"/>
    </source>
</evidence>
<organism evidence="19 20">
    <name type="scientific">[Clostridium] cellulosi</name>
    <dbReference type="NCBI Taxonomy" id="29343"/>
    <lineage>
        <taxon>Bacteria</taxon>
        <taxon>Bacillati</taxon>
        <taxon>Bacillota</taxon>
        <taxon>Clostridia</taxon>
        <taxon>Eubacteriales</taxon>
        <taxon>Oscillospiraceae</taxon>
        <taxon>Oscillospiraceae incertae sedis</taxon>
    </lineage>
</organism>
<evidence type="ECO:0000313" key="20">
    <source>
        <dbReference type="Proteomes" id="UP000032431"/>
    </source>
</evidence>
<dbReference type="PATRIC" id="fig|29343.3.peg.403"/>
<comment type="function">
    <text evidence="13">Involved in the transmission of sensory signals from the chemoreceptors to the flagellar motors. CheA is autophosphorylated; it can transfer its phosphate group to either CheB or CheY.</text>
</comment>
<evidence type="ECO:0000256" key="7">
    <source>
        <dbReference type="ARBA" id="ARBA00022553"/>
    </source>
</evidence>
<keyword evidence="9" id="KW-0547">Nucleotide-binding</keyword>
<protein>
    <recommendedName>
        <fullName evidence="4">Chemotaxis protein CheA</fullName>
        <ecNumber evidence="3">2.7.13.3</ecNumber>
    </recommendedName>
</protein>
<dbReference type="GO" id="GO:0000155">
    <property type="term" value="F:phosphorelay sensor kinase activity"/>
    <property type="evidence" value="ECO:0007669"/>
    <property type="project" value="InterPro"/>
</dbReference>
<dbReference type="SUPFAM" id="SSF55052">
    <property type="entry name" value="CheY-binding domain of CheA"/>
    <property type="match status" value="1"/>
</dbReference>
<reference evidence="20" key="1">
    <citation type="submission" date="2014-07" db="EMBL/GenBank/DDBJ databases">
        <authorList>
            <person name="Wibberg D."/>
        </authorList>
    </citation>
    <scope>NUCLEOTIDE SEQUENCE [LARGE SCALE GENOMIC DNA]</scope>
    <source>
        <strain evidence="20">DG5</strain>
    </source>
</reference>
<comment type="subcellular location">
    <subcellularLocation>
        <location evidence="2">Cytoplasm</location>
    </subcellularLocation>
</comment>
<evidence type="ECO:0000259" key="16">
    <source>
        <dbReference type="PROSITE" id="PS50109"/>
    </source>
</evidence>
<dbReference type="GO" id="GO:0006935">
    <property type="term" value="P:chemotaxis"/>
    <property type="evidence" value="ECO:0007669"/>
    <property type="project" value="UniProtKB-KW"/>
</dbReference>
<dbReference type="EMBL" id="LM995447">
    <property type="protein sequence ID" value="CDZ23526.1"/>
    <property type="molecule type" value="Genomic_DNA"/>
</dbReference>
<keyword evidence="6" id="KW-0145">Chemotaxis</keyword>
<dbReference type="InterPro" id="IPR036641">
    <property type="entry name" value="HPT_dom_sf"/>
</dbReference>
<keyword evidence="8" id="KW-0808">Transferase</keyword>
<dbReference type="InterPro" id="IPR004105">
    <property type="entry name" value="CheA-like_dim"/>
</dbReference>
<dbReference type="SUPFAM" id="SSF50341">
    <property type="entry name" value="CheW-like"/>
    <property type="match status" value="1"/>
</dbReference>
<keyword evidence="7 14" id="KW-0597">Phosphoprotein</keyword>
<dbReference type="PROSITE" id="PS50109">
    <property type="entry name" value="HIS_KIN"/>
    <property type="match status" value="1"/>
</dbReference>
<dbReference type="PANTHER" id="PTHR43395">
    <property type="entry name" value="SENSOR HISTIDINE KINASE CHEA"/>
    <property type="match status" value="1"/>
</dbReference>
<dbReference type="Pfam" id="PF02518">
    <property type="entry name" value="HATPase_c"/>
    <property type="match status" value="1"/>
</dbReference>
<comment type="catalytic activity">
    <reaction evidence="1">
        <text>ATP + protein L-histidine = ADP + protein N-phospho-L-histidine.</text>
        <dbReference type="EC" id="2.7.13.3"/>
    </reaction>
</comment>
<evidence type="ECO:0000256" key="5">
    <source>
        <dbReference type="ARBA" id="ARBA00022490"/>
    </source>
</evidence>
<dbReference type="InterPro" id="IPR002545">
    <property type="entry name" value="CheW-lke_dom"/>
</dbReference>
<dbReference type="PANTHER" id="PTHR43395:SF10">
    <property type="entry name" value="CHEMOTAXIS PROTEIN CHEA"/>
    <property type="match status" value="1"/>
</dbReference>
<evidence type="ECO:0000256" key="8">
    <source>
        <dbReference type="ARBA" id="ARBA00022679"/>
    </source>
</evidence>
<evidence type="ECO:0000256" key="13">
    <source>
        <dbReference type="ARBA" id="ARBA00035100"/>
    </source>
</evidence>
<feature type="modified residue" description="Phosphohistidine" evidence="14">
    <location>
        <position position="51"/>
    </location>
</feature>
<dbReference type="GO" id="GO:0005737">
    <property type="term" value="C:cytoplasm"/>
    <property type="evidence" value="ECO:0007669"/>
    <property type="project" value="UniProtKB-SubCell"/>
</dbReference>
<dbReference type="SUPFAM" id="SSF47384">
    <property type="entry name" value="Homodimeric domain of signal transducing histidine kinase"/>
    <property type="match status" value="1"/>
</dbReference>
<evidence type="ECO:0000256" key="1">
    <source>
        <dbReference type="ARBA" id="ARBA00000085"/>
    </source>
</evidence>
<dbReference type="InterPro" id="IPR008207">
    <property type="entry name" value="Sig_transdc_His_kin_Hpt_dom"/>
</dbReference>
<feature type="compositionally biased region" description="Basic and acidic residues" evidence="15">
    <location>
        <begin position="151"/>
        <end position="170"/>
    </location>
</feature>
<gene>
    <name evidence="19" type="ORF">CCDG5_0387</name>
</gene>
<keyword evidence="5" id="KW-0963">Cytoplasm</keyword>
<dbReference type="InterPro" id="IPR005467">
    <property type="entry name" value="His_kinase_dom"/>
</dbReference>
<dbReference type="InterPro" id="IPR036097">
    <property type="entry name" value="HisK_dim/P_sf"/>
</dbReference>
<dbReference type="PROSITE" id="PS50851">
    <property type="entry name" value="CHEW"/>
    <property type="match status" value="1"/>
</dbReference>
<dbReference type="SMART" id="SM00387">
    <property type="entry name" value="HATPase_c"/>
    <property type="match status" value="1"/>
</dbReference>
<dbReference type="OrthoDB" id="9803176at2"/>
<dbReference type="KEGG" id="ccel:CCDG5_0387"/>
<sequence>MSDNNGRDQMLDMFIFESNQLIEQLEEIMLDTEKEGELNSENINEIFRIMHTIKGSSAMMTYNNISKLAHSVEDLFYYIRENHPDNIDISEICDLVLAASDFIKQEVSKVDEGKESDGDEKEIEARIKQYLAKISGSEEVKRDAAPAAAAKAEEKKPEPQPEEEAKNSEVPPDDFRYIAKIYFDEGGQMENVRAYTISRNLMEFTHEMYTYPKDLLNTPPEIVLENGFMIFFATNLEEKQLRPIFEEALFLKSYEISRVESYESELQKYNLTSADSTKIKDTGSQKAKTTTTTPAKVPESNSAKNNAGGKDSSVPKNNKMSLISVNVNKLDSLMNLVGEIVISESMVTRNPDLKGLQLDNFNKAARQLRKLTDELQDIVMSIRMIPIAGTFQKMQRIVRDMSRKLNKDVEFVTVGEDTEVDKNIIDHLSDPLMHLIRNAMDHGVESEEERIKKGKAPKARITLTAHNTGGDIMISVSDDGQGINKEKILKKAREQGLLTKPENEYTEKEIFNLLLLPGFSTKDKVTEYSGRGVGMDVVKQNIEEVGGSISIKSVEGEGTTMTIIIPLTLAIADAMELSVGNNIYTLPTVAIKESFRAKEEDIIYDNDGHEMIMVRGNVYPIIRLYDLFKVDTDIKKLEDGILIMIEGDNKTACIFADKLIGEQQVVVKPLPKYLARYSIKELGIEGCTILGDGSISLILSAKNIINRII</sequence>
<feature type="domain" description="CheW-like" evidence="17">
    <location>
        <begin position="571"/>
        <end position="709"/>
    </location>
</feature>
<keyword evidence="12" id="KW-0902">Two-component regulatory system</keyword>
<evidence type="ECO:0000256" key="4">
    <source>
        <dbReference type="ARBA" id="ARBA00021495"/>
    </source>
</evidence>
<dbReference type="Gene3D" id="3.30.565.10">
    <property type="entry name" value="Histidine kinase-like ATPase, C-terminal domain"/>
    <property type="match status" value="1"/>
</dbReference>
<dbReference type="InterPro" id="IPR037006">
    <property type="entry name" value="CheA-like_homodim_sf"/>
</dbReference>
<evidence type="ECO:0000256" key="11">
    <source>
        <dbReference type="ARBA" id="ARBA00022840"/>
    </source>
</evidence>
<evidence type="ECO:0000256" key="15">
    <source>
        <dbReference type="SAM" id="MobiDB-lite"/>
    </source>
</evidence>
<dbReference type="SUPFAM" id="SSF55874">
    <property type="entry name" value="ATPase domain of HSP90 chaperone/DNA topoisomerase II/histidine kinase"/>
    <property type="match status" value="1"/>
</dbReference>
<dbReference type="SUPFAM" id="SSF47226">
    <property type="entry name" value="Histidine-containing phosphotransfer domain, HPT domain"/>
    <property type="match status" value="1"/>
</dbReference>
<feature type="domain" description="HPt" evidence="18">
    <location>
        <begin position="3"/>
        <end position="110"/>
    </location>
</feature>
<dbReference type="SMART" id="SM00073">
    <property type="entry name" value="HPT"/>
    <property type="match status" value="1"/>
</dbReference>
<keyword evidence="11" id="KW-0067">ATP-binding</keyword>
<dbReference type="InterPro" id="IPR036061">
    <property type="entry name" value="CheW-like_dom_sf"/>
</dbReference>
<feature type="domain" description="Histidine kinase" evidence="16">
    <location>
        <begin position="365"/>
        <end position="569"/>
    </location>
</feature>
<dbReference type="GO" id="GO:0005524">
    <property type="term" value="F:ATP binding"/>
    <property type="evidence" value="ECO:0007669"/>
    <property type="project" value="UniProtKB-KW"/>
</dbReference>
<dbReference type="CDD" id="cd00088">
    <property type="entry name" value="HPT"/>
    <property type="match status" value="1"/>
</dbReference>
<evidence type="ECO:0000259" key="17">
    <source>
        <dbReference type="PROSITE" id="PS50851"/>
    </source>
</evidence>
<dbReference type="Pfam" id="PF02895">
    <property type="entry name" value="H-kinase_dim"/>
    <property type="match status" value="1"/>
</dbReference>
<dbReference type="Pfam" id="PF01627">
    <property type="entry name" value="Hpt"/>
    <property type="match status" value="1"/>
</dbReference>
<dbReference type="InterPro" id="IPR035891">
    <property type="entry name" value="CheY-binding_CheA"/>
</dbReference>
<feature type="region of interest" description="Disordered" evidence="15">
    <location>
        <begin position="278"/>
        <end position="315"/>
    </location>
</feature>
<keyword evidence="20" id="KW-1185">Reference proteome</keyword>
<dbReference type="Proteomes" id="UP000032431">
    <property type="component" value="Chromosome I"/>
</dbReference>
<dbReference type="CDD" id="cd16916">
    <property type="entry name" value="HATPase_CheA-like"/>
    <property type="match status" value="1"/>
</dbReference>
<dbReference type="PRINTS" id="PR00344">
    <property type="entry name" value="BCTRLSENSOR"/>
</dbReference>
<dbReference type="InterPro" id="IPR010808">
    <property type="entry name" value="CheA_P2-bd"/>
</dbReference>
<evidence type="ECO:0000256" key="12">
    <source>
        <dbReference type="ARBA" id="ARBA00023012"/>
    </source>
</evidence>
<accession>A0A078KIW5</accession>
<keyword evidence="10 19" id="KW-0418">Kinase</keyword>
<dbReference type="STRING" id="29343.CCDG5_0387"/>
<dbReference type="InterPro" id="IPR003594">
    <property type="entry name" value="HATPase_dom"/>
</dbReference>
<proteinExistence type="predicted"/>
<evidence type="ECO:0000256" key="14">
    <source>
        <dbReference type="PROSITE-ProRule" id="PRU00110"/>
    </source>
</evidence>
<dbReference type="InterPro" id="IPR051315">
    <property type="entry name" value="Bact_Chemotaxis_CheA"/>
</dbReference>
<evidence type="ECO:0000256" key="6">
    <source>
        <dbReference type="ARBA" id="ARBA00022500"/>
    </source>
</evidence>
<name>A0A078KIW5_9FIRM</name>
<evidence type="ECO:0000256" key="2">
    <source>
        <dbReference type="ARBA" id="ARBA00004496"/>
    </source>
</evidence>
<dbReference type="SMART" id="SM01231">
    <property type="entry name" value="H-kinase_dim"/>
    <property type="match status" value="1"/>
</dbReference>
<dbReference type="EC" id="2.7.13.3" evidence="3"/>
<dbReference type="HOGENOM" id="CLU_000650_3_6_9"/>
<dbReference type="InterPro" id="IPR036890">
    <property type="entry name" value="HATPase_C_sf"/>
</dbReference>
<dbReference type="InterPro" id="IPR004358">
    <property type="entry name" value="Sig_transdc_His_kin-like_C"/>
</dbReference>
<evidence type="ECO:0000313" key="19">
    <source>
        <dbReference type="EMBL" id="CDZ23526.1"/>
    </source>
</evidence>
<dbReference type="PROSITE" id="PS50894">
    <property type="entry name" value="HPT"/>
    <property type="match status" value="1"/>
</dbReference>
<dbReference type="FunFam" id="3.30.565.10:FF:000016">
    <property type="entry name" value="Chemotaxis protein CheA, putative"/>
    <property type="match status" value="1"/>
</dbReference>